<dbReference type="EMBL" id="CAJVQB010018967">
    <property type="protein sequence ID" value="CAG8789421.1"/>
    <property type="molecule type" value="Genomic_DNA"/>
</dbReference>
<sequence length="280" mass="32404">MEDRNIENFFEVAHRKAARKKQPIIKIAILTWMINDCQPLYLLWSQSFKSFIEVVLPEFKVPSDDKAQCMIINTYTQLTKQLTELLQAPFYEATKMLSGVSYAIVCCTMHYLKKTVALPNDQDEDYYAELLYRKLDVTASQSSLTNIHSDNKIVDLAGRVDQALSISHDHVQKHKNTLVNSQQNSDPWFKKSLKATIYLSMCQYWDIPKEITLISALLDSRYKKLKFVTETQHNMLSLTNERPNVNQVNYSLIGLFDDSDEEESNMSNEVNRYLALPKEA</sequence>
<accession>A0ABN7VP29</accession>
<comment type="caution">
    <text evidence="1">The sequence shown here is derived from an EMBL/GenBank/DDBJ whole genome shotgun (WGS) entry which is preliminary data.</text>
</comment>
<keyword evidence="2" id="KW-1185">Reference proteome</keyword>
<organism evidence="1 2">
    <name type="scientific">Gigaspora margarita</name>
    <dbReference type="NCBI Taxonomy" id="4874"/>
    <lineage>
        <taxon>Eukaryota</taxon>
        <taxon>Fungi</taxon>
        <taxon>Fungi incertae sedis</taxon>
        <taxon>Mucoromycota</taxon>
        <taxon>Glomeromycotina</taxon>
        <taxon>Glomeromycetes</taxon>
        <taxon>Diversisporales</taxon>
        <taxon>Gigasporaceae</taxon>
        <taxon>Gigaspora</taxon>
    </lineage>
</organism>
<gene>
    <name evidence="1" type="ORF">GMARGA_LOCUS20996</name>
</gene>
<protein>
    <submittedName>
        <fullName evidence="1">17133_t:CDS:1</fullName>
    </submittedName>
</protein>
<name>A0ABN7VP29_GIGMA</name>
<evidence type="ECO:0000313" key="2">
    <source>
        <dbReference type="Proteomes" id="UP000789901"/>
    </source>
</evidence>
<dbReference type="Proteomes" id="UP000789901">
    <property type="component" value="Unassembled WGS sequence"/>
</dbReference>
<evidence type="ECO:0000313" key="1">
    <source>
        <dbReference type="EMBL" id="CAG8789421.1"/>
    </source>
</evidence>
<proteinExistence type="predicted"/>
<reference evidence="1 2" key="1">
    <citation type="submission" date="2021-06" db="EMBL/GenBank/DDBJ databases">
        <authorList>
            <person name="Kallberg Y."/>
            <person name="Tangrot J."/>
            <person name="Rosling A."/>
        </authorList>
    </citation>
    <scope>NUCLEOTIDE SEQUENCE [LARGE SCALE GENOMIC DNA]</scope>
    <source>
        <strain evidence="1 2">120-4 pot B 10/14</strain>
    </source>
</reference>